<dbReference type="EMBL" id="CP137640">
    <property type="protein sequence ID" value="WVX80034.1"/>
    <property type="molecule type" value="Genomic_DNA"/>
</dbReference>
<name>A0ABZ2C8N9_9BACI</name>
<dbReference type="EC" id="1.-.-.-" evidence="1"/>
<accession>A0ABZ2C8N9</accession>
<proteinExistence type="predicted"/>
<keyword evidence="1" id="KW-0560">Oxidoreductase</keyword>
<dbReference type="SUPFAM" id="SSF56645">
    <property type="entry name" value="Acyl-CoA dehydrogenase NM domain-like"/>
    <property type="match status" value="1"/>
</dbReference>
<dbReference type="InterPro" id="IPR037069">
    <property type="entry name" value="AcylCoA_DH/ox_N_sf"/>
</dbReference>
<reference evidence="1 2" key="1">
    <citation type="submission" date="2023-10" db="EMBL/GenBank/DDBJ databases">
        <title>Niallia locisalis sp.nov. isolated from a salt pond sample.</title>
        <authorList>
            <person name="Li X.-J."/>
            <person name="Dong L."/>
        </authorList>
    </citation>
    <scope>NUCLEOTIDE SEQUENCE [LARGE SCALE GENOMIC DNA]</scope>
    <source>
        <strain evidence="1 2">DSM 29761</strain>
    </source>
</reference>
<dbReference type="PANTHER" id="PTHR43884">
    <property type="entry name" value="ACYL-COA DEHYDROGENASE"/>
    <property type="match status" value="1"/>
</dbReference>
<protein>
    <submittedName>
        <fullName evidence="1">Acyl-CoA dehydrogenase family protein</fullName>
        <ecNumber evidence="1">1.-.-.-</ecNumber>
    </submittedName>
</protein>
<dbReference type="Gene3D" id="1.10.540.10">
    <property type="entry name" value="Acyl-CoA dehydrogenase/oxidase, N-terminal domain"/>
    <property type="match status" value="1"/>
</dbReference>
<evidence type="ECO:0000313" key="1">
    <source>
        <dbReference type="EMBL" id="WVX80034.1"/>
    </source>
</evidence>
<organism evidence="1 2">
    <name type="scientific">Niallia oryzisoli</name>
    <dbReference type="NCBI Taxonomy" id="1737571"/>
    <lineage>
        <taxon>Bacteria</taxon>
        <taxon>Bacillati</taxon>
        <taxon>Bacillota</taxon>
        <taxon>Bacilli</taxon>
        <taxon>Bacillales</taxon>
        <taxon>Bacillaceae</taxon>
        <taxon>Niallia</taxon>
    </lineage>
</organism>
<dbReference type="GO" id="GO:0016491">
    <property type="term" value="F:oxidoreductase activity"/>
    <property type="evidence" value="ECO:0007669"/>
    <property type="project" value="UniProtKB-KW"/>
</dbReference>
<sequence>MQIDLNKRTFKQIINENLKPIIRKIDEESYYPKEFLSAVGQAGFFSSSNLQKENIRCREIYLIEETARYCMTSAFTLWCHLAALTSARLSNNPFVKNELLPLLESGEVLGGTGLSNALKYYAGIETIRLRADKTEGGYTISGSLSSVSNLDVDHWFVIIASINLHRIMCMIPTKIKGLELESKTNFVGLNGSATYSCFFNNVFVPDKWIITEQADEFIQKVRPTLVLYQIPLGIGVSDASIESIVESHSKNVEVNHQVKSQLRELMNDIEFIRKRTYEYAQYTELTVILKEILLTRLEIAKLTPKIVYEDMLYSGSPAYMQGSDSFRRLREAYFLVNLSPTVKQLEN</sequence>
<dbReference type="InterPro" id="IPR046373">
    <property type="entry name" value="Acyl-CoA_Oxase/DH_mid-dom_sf"/>
</dbReference>
<evidence type="ECO:0000313" key="2">
    <source>
        <dbReference type="Proteomes" id="UP001357223"/>
    </source>
</evidence>
<dbReference type="Proteomes" id="UP001357223">
    <property type="component" value="Chromosome"/>
</dbReference>
<dbReference type="InterPro" id="IPR009100">
    <property type="entry name" value="AcylCoA_DH/oxidase_NM_dom_sf"/>
</dbReference>
<dbReference type="Gene3D" id="2.40.110.10">
    <property type="entry name" value="Butyryl-CoA Dehydrogenase, subunit A, domain 2"/>
    <property type="match status" value="1"/>
</dbReference>
<dbReference type="PANTHER" id="PTHR43884:SF12">
    <property type="entry name" value="ISOVALERYL-COA DEHYDROGENASE, MITOCHONDRIAL-RELATED"/>
    <property type="match status" value="1"/>
</dbReference>
<keyword evidence="2" id="KW-1185">Reference proteome</keyword>
<dbReference type="RefSeq" id="WP_338448965.1">
    <property type="nucleotide sequence ID" value="NZ_CP137640.1"/>
</dbReference>
<gene>
    <name evidence="1" type="ORF">R4Z09_22535</name>
</gene>